<keyword evidence="2" id="KW-1185">Reference proteome</keyword>
<evidence type="ECO:0000313" key="2">
    <source>
        <dbReference type="Proteomes" id="UP001234989"/>
    </source>
</evidence>
<dbReference type="Proteomes" id="UP001234989">
    <property type="component" value="Chromosome 4"/>
</dbReference>
<protein>
    <submittedName>
        <fullName evidence="1">Uncharacterized protein</fullName>
    </submittedName>
</protein>
<gene>
    <name evidence="1" type="ORF">MTR67_017344</name>
</gene>
<dbReference type="AlphaFoldDB" id="A0AAF0QQ39"/>
<name>A0AAF0QQ39_SOLVR</name>
<accession>A0AAF0QQ39</accession>
<evidence type="ECO:0000313" key="1">
    <source>
        <dbReference type="EMBL" id="WMV23959.1"/>
    </source>
</evidence>
<dbReference type="PANTHER" id="PTHR33116">
    <property type="entry name" value="REVERSE TRANSCRIPTASE ZINC-BINDING DOMAIN-CONTAINING PROTEIN-RELATED-RELATED"/>
    <property type="match status" value="1"/>
</dbReference>
<organism evidence="1 2">
    <name type="scientific">Solanum verrucosum</name>
    <dbReference type="NCBI Taxonomy" id="315347"/>
    <lineage>
        <taxon>Eukaryota</taxon>
        <taxon>Viridiplantae</taxon>
        <taxon>Streptophyta</taxon>
        <taxon>Embryophyta</taxon>
        <taxon>Tracheophyta</taxon>
        <taxon>Spermatophyta</taxon>
        <taxon>Magnoliopsida</taxon>
        <taxon>eudicotyledons</taxon>
        <taxon>Gunneridae</taxon>
        <taxon>Pentapetalae</taxon>
        <taxon>asterids</taxon>
        <taxon>lamiids</taxon>
        <taxon>Solanales</taxon>
        <taxon>Solanaceae</taxon>
        <taxon>Solanoideae</taxon>
        <taxon>Solaneae</taxon>
        <taxon>Solanum</taxon>
    </lineage>
</organism>
<sequence>MTDAGYSGDIFTWTNGRRLSKRILIKLVRVTYFDKWSRSFQMVKVRHLPRTGSDHRMLLMTCGTIDPPKVKYFKFLSFWIDQNYFIDTVKESWQNEIKVKEPEEQVEKAELVYASHNSDQNRGYLHAKYAEQIHWLKKESSILKQKSIIKWQEDGDSNTKYFHSVIRHKRKRVHLYRIKDEQDNWIQGDERIAEAATRHFNSLFSQTDQQPEFKILDNIEGIITDEENDLLTGIPNSEEIYQAITSLNPDSAPGPDGYNGRFYQATWDTIKDDRLISEVWHSVMINGPLINSMINKGCIGYSMHQKGPLINHLCYAADIVMFSSGNMRTIKMIMKTLRQYERESGQMINIDKRVFLTATHSPDSTRRMINRINGYNHELFPMKYLGCSIFQEERGFKHFADIAKTIMNKVQGWHGNILSSRGRSSIIKHVLQSQTLHILAAMSPPKDIIKQTKGYFANFFWGQTDNKKRYHWSSWANMCYPLKEGGTGIKRLEDICKAFAAKRWWRLRTENNLWSQFMMHKYCQRGHVVARKIQRYHSSIWKDLLRIKAEVEAFMLRKINDGQISFWWDNWSGIGSLVLYHHTDSSPRNLTVADCLDGDHWDMDYISRLLPNNICQIIQSVNIGPRNWKDQAIRTSAHQEILLRKCFSKPQKH</sequence>
<proteinExistence type="predicted"/>
<dbReference type="PANTHER" id="PTHR33116:SF67">
    <property type="entry name" value="REVERSE TRANSCRIPTASE"/>
    <property type="match status" value="1"/>
</dbReference>
<dbReference type="EMBL" id="CP133615">
    <property type="protein sequence ID" value="WMV23959.1"/>
    <property type="molecule type" value="Genomic_DNA"/>
</dbReference>
<reference evidence="1" key="1">
    <citation type="submission" date="2023-08" db="EMBL/GenBank/DDBJ databases">
        <title>A de novo genome assembly of Solanum verrucosum Schlechtendal, a Mexican diploid species geographically isolated from the other diploid A-genome species in potato relatives.</title>
        <authorList>
            <person name="Hosaka K."/>
        </authorList>
    </citation>
    <scope>NUCLEOTIDE SEQUENCE</scope>
    <source>
        <tissue evidence="1">Young leaves</tissue>
    </source>
</reference>